<keyword evidence="10" id="KW-0325">Glycoprotein</keyword>
<organism evidence="15 16">
    <name type="scientific">Chrysochloris asiatica</name>
    <name type="common">Cape golden mole</name>
    <dbReference type="NCBI Taxonomy" id="185453"/>
    <lineage>
        <taxon>Eukaryota</taxon>
        <taxon>Metazoa</taxon>
        <taxon>Chordata</taxon>
        <taxon>Craniata</taxon>
        <taxon>Vertebrata</taxon>
        <taxon>Euteleostomi</taxon>
        <taxon>Mammalia</taxon>
        <taxon>Eutheria</taxon>
        <taxon>Afrotheria</taxon>
        <taxon>Chrysochloridae</taxon>
        <taxon>Chrysochlorinae</taxon>
        <taxon>Chrysochloris</taxon>
    </lineage>
</organism>
<dbReference type="PANTHER" id="PTHR11394:SF32">
    <property type="entry name" value="TASTE RECEPTOR TYPE 2 MEMBER 60"/>
    <property type="match status" value="1"/>
</dbReference>
<reference evidence="16" key="1">
    <citation type="submission" date="2025-08" db="UniProtKB">
        <authorList>
            <consortium name="RefSeq"/>
        </authorList>
    </citation>
    <scope>IDENTIFICATION</scope>
    <source>
        <tissue evidence="16">Spleen</tissue>
    </source>
</reference>
<gene>
    <name evidence="16" type="primary">LOC102818989</name>
</gene>
<dbReference type="SUPFAM" id="SSF81321">
    <property type="entry name" value="Family A G protein-coupled receptor-like"/>
    <property type="match status" value="1"/>
</dbReference>
<evidence type="ECO:0000256" key="4">
    <source>
        <dbReference type="ARBA" id="ARBA00022606"/>
    </source>
</evidence>
<evidence type="ECO:0000256" key="9">
    <source>
        <dbReference type="ARBA" id="ARBA00023170"/>
    </source>
</evidence>
<keyword evidence="4" id="KW-0716">Sensory transduction</keyword>
<dbReference type="GeneID" id="102818989"/>
<evidence type="ECO:0000256" key="8">
    <source>
        <dbReference type="ARBA" id="ARBA00023136"/>
    </source>
</evidence>
<dbReference type="FunFam" id="1.20.1070.10:FF:000055">
    <property type="entry name" value="Taste receptor type 2"/>
    <property type="match status" value="1"/>
</dbReference>
<protein>
    <submittedName>
        <fullName evidence="16">Taste receptor type 2 member 60-like</fullName>
    </submittedName>
</protein>
<evidence type="ECO:0000313" key="15">
    <source>
        <dbReference type="Proteomes" id="UP000504623"/>
    </source>
</evidence>
<keyword evidence="15" id="KW-1185">Reference proteome</keyword>
<keyword evidence="11" id="KW-0807">Transducer</keyword>
<dbReference type="RefSeq" id="XP_006861342.1">
    <property type="nucleotide sequence ID" value="XM_006861280.1"/>
</dbReference>
<feature type="transmembrane region" description="Helical" evidence="13">
    <location>
        <begin position="229"/>
        <end position="254"/>
    </location>
</feature>
<dbReference type="OrthoDB" id="9836876at2759"/>
<dbReference type="AlphaFoldDB" id="A0A9B0TBA4"/>
<dbReference type="Pfam" id="PF05296">
    <property type="entry name" value="TAS2R"/>
    <property type="match status" value="1"/>
</dbReference>
<accession>A0A9B0TBA4</accession>
<feature type="chain" id="PRO_5039062045" evidence="14">
    <location>
        <begin position="23"/>
        <end position="438"/>
    </location>
</feature>
<sequence length="438" mass="50378">MDRRTTILAGFLFLLCLVAVAGNGAITAALGIEWLVRKKLSPHDTLLVSLGDSRFCLQWVVIWKNVYLFLYPEAYPYNPMMQFISFQWDFLNAVTLWFSTWLSVFYCVKIATFTHPAFLWLKQKVSRWVPWMLLSSLGLSSLCTILFFIGNQHLYQNYLWRDLHTQNVTGNGLRRFYEKFFFFPLKVVIWTVPTALFVLGMVLLITSLGRHAKKALLLVSGFRDTSAQAHIKALLALVSFAILFISNFLSLILNSAGVFPTQELQYWMWQVVIYLCMAVHPIIQFLSNPKLRAALQTRCCPMSWGLFQDDLIQFNGFEHHVTVDDSAGEAAGLSALVVSAVVTLLFFWGNHMVYQRFLIGHFEGNKTYQEWNHRLEMYYFLPLKLATLFLASRTQLINFPPEHRMRSALHSLISILVLYALPFMSLIIDAADFSSESD</sequence>
<name>A0A9B0TBA4_CHRAS</name>
<proteinExistence type="inferred from homology"/>
<dbReference type="Gene3D" id="1.20.1070.10">
    <property type="entry name" value="Rhodopsin 7-helix transmembrane proteins"/>
    <property type="match status" value="1"/>
</dbReference>
<keyword evidence="9" id="KW-0675">Receptor</keyword>
<feature type="transmembrane region" description="Helical" evidence="13">
    <location>
        <begin position="330"/>
        <end position="348"/>
    </location>
</feature>
<feature type="transmembrane region" description="Helical" evidence="13">
    <location>
        <begin position="187"/>
        <end position="208"/>
    </location>
</feature>
<keyword evidence="5 13" id="KW-0812">Transmembrane</keyword>
<evidence type="ECO:0000256" key="2">
    <source>
        <dbReference type="ARBA" id="ARBA00007376"/>
    </source>
</evidence>
<evidence type="ECO:0000256" key="10">
    <source>
        <dbReference type="ARBA" id="ARBA00023180"/>
    </source>
</evidence>
<evidence type="ECO:0000256" key="6">
    <source>
        <dbReference type="ARBA" id="ARBA00022989"/>
    </source>
</evidence>
<dbReference type="PANTHER" id="PTHR11394">
    <property type="entry name" value="TASTE RECEPTOR TYPE 2"/>
    <property type="match status" value="1"/>
</dbReference>
<feature type="signal peptide" evidence="14">
    <location>
        <begin position="1"/>
        <end position="22"/>
    </location>
</feature>
<feature type="transmembrane region" description="Helical" evidence="13">
    <location>
        <begin position="408"/>
        <end position="428"/>
    </location>
</feature>
<keyword evidence="7" id="KW-0297">G-protein coupled receptor</keyword>
<evidence type="ECO:0000313" key="16">
    <source>
        <dbReference type="RefSeq" id="XP_006861342.1"/>
    </source>
</evidence>
<keyword evidence="3" id="KW-0919">Taste</keyword>
<dbReference type="Proteomes" id="UP000504623">
    <property type="component" value="Unplaced"/>
</dbReference>
<feature type="transmembrane region" description="Helical" evidence="13">
    <location>
        <begin position="266"/>
        <end position="286"/>
    </location>
</feature>
<comment type="subcellular location">
    <subcellularLocation>
        <location evidence="1">Membrane</location>
        <topology evidence="1">Multi-pass membrane protein</topology>
    </subcellularLocation>
</comment>
<dbReference type="GO" id="GO:0004930">
    <property type="term" value="F:G protein-coupled receptor activity"/>
    <property type="evidence" value="ECO:0007669"/>
    <property type="project" value="UniProtKB-KW"/>
</dbReference>
<evidence type="ECO:0000256" key="12">
    <source>
        <dbReference type="RuleBase" id="RU004423"/>
    </source>
</evidence>
<feature type="transmembrane region" description="Helical" evidence="13">
    <location>
        <begin position="128"/>
        <end position="150"/>
    </location>
</feature>
<keyword evidence="8 13" id="KW-0472">Membrane</keyword>
<evidence type="ECO:0000256" key="5">
    <source>
        <dbReference type="ARBA" id="ARBA00022692"/>
    </source>
</evidence>
<evidence type="ECO:0000256" key="3">
    <source>
        <dbReference type="ARBA" id="ARBA00022480"/>
    </source>
</evidence>
<dbReference type="GO" id="GO:0016020">
    <property type="term" value="C:membrane"/>
    <property type="evidence" value="ECO:0007669"/>
    <property type="project" value="UniProtKB-SubCell"/>
</dbReference>
<evidence type="ECO:0000256" key="11">
    <source>
        <dbReference type="ARBA" id="ARBA00023224"/>
    </source>
</evidence>
<evidence type="ECO:0000256" key="7">
    <source>
        <dbReference type="ARBA" id="ARBA00023040"/>
    </source>
</evidence>
<dbReference type="InterPro" id="IPR007960">
    <property type="entry name" value="TAS2R"/>
</dbReference>
<evidence type="ECO:0000256" key="1">
    <source>
        <dbReference type="ARBA" id="ARBA00004141"/>
    </source>
</evidence>
<keyword evidence="14" id="KW-0732">Signal</keyword>
<keyword evidence="6 13" id="KW-1133">Transmembrane helix</keyword>
<feature type="transmembrane region" description="Helical" evidence="13">
    <location>
        <begin position="90"/>
        <end position="108"/>
    </location>
</feature>
<evidence type="ECO:0000256" key="13">
    <source>
        <dbReference type="SAM" id="Phobius"/>
    </source>
</evidence>
<dbReference type="GO" id="GO:0033038">
    <property type="term" value="F:bitter taste receptor activity"/>
    <property type="evidence" value="ECO:0007669"/>
    <property type="project" value="InterPro"/>
</dbReference>
<feature type="transmembrane region" description="Helical" evidence="13">
    <location>
        <begin position="377"/>
        <end position="396"/>
    </location>
</feature>
<evidence type="ECO:0000256" key="14">
    <source>
        <dbReference type="SAM" id="SignalP"/>
    </source>
</evidence>
<comment type="similarity">
    <text evidence="2 12">Belongs to the G-protein coupled receptor T2R family.</text>
</comment>